<feature type="domain" description="Mce/MlaD" evidence="2">
    <location>
        <begin position="44"/>
        <end position="119"/>
    </location>
</feature>
<dbReference type="PANTHER" id="PTHR33371">
    <property type="entry name" value="INTERMEMBRANE PHOSPHOLIPID TRANSPORT SYSTEM BINDING PROTEIN MLAD-RELATED"/>
    <property type="match status" value="1"/>
</dbReference>
<dbReference type="STRING" id="1206085.SAMN05443575_0995"/>
<feature type="domain" description="Mammalian cell entry C-terminal" evidence="3">
    <location>
        <begin position="128"/>
        <end position="301"/>
    </location>
</feature>
<dbReference type="GO" id="GO:0005576">
    <property type="term" value="C:extracellular region"/>
    <property type="evidence" value="ECO:0007669"/>
    <property type="project" value="TreeGrafter"/>
</dbReference>
<dbReference type="InterPro" id="IPR052336">
    <property type="entry name" value="MlaD_Phospholipid_Transporter"/>
</dbReference>
<dbReference type="OrthoDB" id="9774928at2"/>
<dbReference type="InterPro" id="IPR005693">
    <property type="entry name" value="Mce"/>
</dbReference>
<proteinExistence type="predicted"/>
<feature type="compositionally biased region" description="Polar residues" evidence="1">
    <location>
        <begin position="371"/>
        <end position="380"/>
    </location>
</feature>
<evidence type="ECO:0000256" key="1">
    <source>
        <dbReference type="SAM" id="MobiDB-lite"/>
    </source>
</evidence>
<evidence type="ECO:0000259" key="2">
    <source>
        <dbReference type="Pfam" id="PF02470"/>
    </source>
</evidence>
<name>A0A1M5ETA5_9ACTN</name>
<dbReference type="PROSITE" id="PS51257">
    <property type="entry name" value="PROKAR_LIPOPROTEIN"/>
    <property type="match status" value="1"/>
</dbReference>
<gene>
    <name evidence="4" type="ORF">SAMN05443575_0995</name>
</gene>
<dbReference type="RefSeq" id="WP_084180755.1">
    <property type="nucleotide sequence ID" value="NZ_FQVU01000001.1"/>
</dbReference>
<evidence type="ECO:0000313" key="4">
    <source>
        <dbReference type="EMBL" id="SHF82410.1"/>
    </source>
</evidence>
<feature type="region of interest" description="Disordered" evidence="1">
    <location>
        <begin position="371"/>
        <end position="453"/>
    </location>
</feature>
<dbReference type="AlphaFoldDB" id="A0A1M5ETA5"/>
<dbReference type="EMBL" id="FQVU01000001">
    <property type="protein sequence ID" value="SHF82410.1"/>
    <property type="molecule type" value="Genomic_DNA"/>
</dbReference>
<dbReference type="PANTHER" id="PTHR33371:SF15">
    <property type="entry name" value="LIPOPROTEIN LPRN"/>
    <property type="match status" value="1"/>
</dbReference>
<keyword evidence="5" id="KW-1185">Reference proteome</keyword>
<dbReference type="InterPro" id="IPR003399">
    <property type="entry name" value="Mce/MlaD"/>
</dbReference>
<organism evidence="4 5">
    <name type="scientific">Jatrophihabitans endophyticus</name>
    <dbReference type="NCBI Taxonomy" id="1206085"/>
    <lineage>
        <taxon>Bacteria</taxon>
        <taxon>Bacillati</taxon>
        <taxon>Actinomycetota</taxon>
        <taxon>Actinomycetes</taxon>
        <taxon>Jatrophihabitantales</taxon>
        <taxon>Jatrophihabitantaceae</taxon>
        <taxon>Jatrophihabitans</taxon>
    </lineage>
</organism>
<dbReference type="Pfam" id="PF02470">
    <property type="entry name" value="MlaD"/>
    <property type="match status" value="1"/>
</dbReference>
<feature type="compositionally biased region" description="Low complexity" evidence="1">
    <location>
        <begin position="381"/>
        <end position="402"/>
    </location>
</feature>
<accession>A0A1M5ETA5</accession>
<dbReference type="Proteomes" id="UP000186132">
    <property type="component" value="Unassembled WGS sequence"/>
</dbReference>
<reference evidence="4 5" key="1">
    <citation type="submission" date="2016-11" db="EMBL/GenBank/DDBJ databases">
        <authorList>
            <person name="Jaros S."/>
            <person name="Januszkiewicz K."/>
            <person name="Wedrychowicz H."/>
        </authorList>
    </citation>
    <scope>NUCLEOTIDE SEQUENCE [LARGE SCALE GENOMIC DNA]</scope>
    <source>
        <strain evidence="4 5">DSM 45627</strain>
    </source>
</reference>
<dbReference type="Pfam" id="PF11887">
    <property type="entry name" value="Mce4_CUP1"/>
    <property type="match status" value="1"/>
</dbReference>
<feature type="compositionally biased region" description="Low complexity" evidence="1">
    <location>
        <begin position="435"/>
        <end position="453"/>
    </location>
</feature>
<dbReference type="InterPro" id="IPR024516">
    <property type="entry name" value="Mce_C"/>
</dbReference>
<evidence type="ECO:0000259" key="3">
    <source>
        <dbReference type="Pfam" id="PF11887"/>
    </source>
</evidence>
<sequence length="453" mass="45081">MSGRRRGTAALGGVALLVTLSGCGLGNGLYDAPLPGGADVGDHPYTVTVQLADARDLVPQAGVRVNDVPVGRVSSIDLDRTGKIAEVGVELNGSVRLPANAIASVQQTSLLGEKYIALAAPLTAAATGRLRDGDTVPVARTTNGVEIEQVFGALSLLLNGGGIGQLNDISRELNAFAGGHEQQIRTFFGSVQRVVGQLEQRSSSITRALDALATLSDSLRSQDARIRTVLRSLAPGIDVLAAQRRQLTTALTALNRLSRVTTATLDASKDDIIADLKALAPILRHLADAGAALPKSLQVLVTYPFSDGALAGIKGDYLNGYATVSLRTPGGSVYRPAAATRLPGSGPAQVATPAGLLPATSSAASGLPATLTLTPERTTPGSAATSRSGSSARRSTGTSSRSGSGGSSGSGSGSGSASGSKSGSGSASGSGSGSASGSTSAGTTSDAADGGGD</sequence>
<feature type="compositionally biased region" description="Gly residues" evidence="1">
    <location>
        <begin position="403"/>
        <end position="416"/>
    </location>
</feature>
<protein>
    <submittedName>
        <fullName evidence="4">Phospholipid/cholesterol/gamma-HCH transport system substrate-binding protein</fullName>
    </submittedName>
</protein>
<evidence type="ECO:0000313" key="5">
    <source>
        <dbReference type="Proteomes" id="UP000186132"/>
    </source>
</evidence>
<dbReference type="NCBIfam" id="TIGR00996">
    <property type="entry name" value="Mtu_fam_mce"/>
    <property type="match status" value="1"/>
</dbReference>